<dbReference type="WBParaSite" id="L893_g8175.t1">
    <property type="protein sequence ID" value="L893_g8175.t1"/>
    <property type="gene ID" value="L893_g8175"/>
</dbReference>
<organism evidence="1 2">
    <name type="scientific">Steinernema glaseri</name>
    <dbReference type="NCBI Taxonomy" id="37863"/>
    <lineage>
        <taxon>Eukaryota</taxon>
        <taxon>Metazoa</taxon>
        <taxon>Ecdysozoa</taxon>
        <taxon>Nematoda</taxon>
        <taxon>Chromadorea</taxon>
        <taxon>Rhabditida</taxon>
        <taxon>Tylenchina</taxon>
        <taxon>Panagrolaimomorpha</taxon>
        <taxon>Strongyloidoidea</taxon>
        <taxon>Steinernematidae</taxon>
        <taxon>Steinernema</taxon>
    </lineage>
</organism>
<proteinExistence type="predicted"/>
<protein>
    <submittedName>
        <fullName evidence="2">Reverse transcriptase domain-containing protein</fullName>
    </submittedName>
</protein>
<evidence type="ECO:0000313" key="2">
    <source>
        <dbReference type="WBParaSite" id="L893_g8175.t1"/>
    </source>
</evidence>
<name>A0A1I8AQH9_9BILA</name>
<accession>A0A1I8AQH9</accession>
<keyword evidence="1" id="KW-1185">Reference proteome</keyword>
<dbReference type="Proteomes" id="UP000095287">
    <property type="component" value="Unplaced"/>
</dbReference>
<evidence type="ECO:0000313" key="1">
    <source>
        <dbReference type="Proteomes" id="UP000095287"/>
    </source>
</evidence>
<dbReference type="AlphaFoldDB" id="A0A1I8AQH9"/>
<sequence length="106" mass="12064">MAQDDDAFGSACSSYIAHFVLTGIMDLLVKQRNHCHVNMDKTMVVDSMGFVLEKIDQLTNRTAFSPIFSIAFHKLYLQSVPESDHKIRKLFYTSSQICAIRLHLVL</sequence>
<reference evidence="2" key="1">
    <citation type="submission" date="2016-11" db="UniProtKB">
        <authorList>
            <consortium name="WormBaseParasite"/>
        </authorList>
    </citation>
    <scope>IDENTIFICATION</scope>
</reference>